<dbReference type="PATRIC" id="fig|1365250.3.peg.1193"/>
<protein>
    <submittedName>
        <fullName evidence="1">Uncharacterized protein</fullName>
    </submittedName>
</protein>
<dbReference type="RefSeq" id="WP_063359503.1">
    <property type="nucleotide sequence ID" value="NZ_AQHB01000022.1"/>
</dbReference>
<sequence length="124" mass="13840">MLKTLTNLLIIMTMLFTFIGQAAAYHFMPVIQLDSDPHLSSTQVQLQEFPELHTQSEEQDDCCEIDCCETECICPSNACIAFVYLNSNSRPANASAPSELVFVNHIGHPNNLSDTLYRPPIFSS</sequence>
<dbReference type="Proteomes" id="UP000076643">
    <property type="component" value="Unassembled WGS sequence"/>
</dbReference>
<name>A0A166Y740_9GAMM</name>
<reference evidence="1 2" key="1">
    <citation type="submission" date="2013-07" db="EMBL/GenBank/DDBJ databases">
        <title>Comparative Genomic and Metabolomic Analysis of Twelve Strains of Pseudoalteromonas luteoviolacea.</title>
        <authorList>
            <person name="Vynne N.G."/>
            <person name="Mansson M."/>
            <person name="Gram L."/>
        </authorList>
    </citation>
    <scope>NUCLEOTIDE SEQUENCE [LARGE SCALE GENOMIC DNA]</scope>
    <source>
        <strain evidence="1 2">DSM 6061</strain>
    </source>
</reference>
<organism evidence="1 2">
    <name type="scientific">Pseudoalteromonas luteoviolacea DSM 6061</name>
    <dbReference type="NCBI Taxonomy" id="1365250"/>
    <lineage>
        <taxon>Bacteria</taxon>
        <taxon>Pseudomonadati</taxon>
        <taxon>Pseudomonadota</taxon>
        <taxon>Gammaproteobacteria</taxon>
        <taxon>Alteromonadales</taxon>
        <taxon>Pseudoalteromonadaceae</taxon>
        <taxon>Pseudoalteromonas</taxon>
    </lineage>
</organism>
<dbReference type="AlphaFoldDB" id="A0A166Y740"/>
<evidence type="ECO:0000313" key="2">
    <source>
        <dbReference type="Proteomes" id="UP000076643"/>
    </source>
</evidence>
<gene>
    <name evidence="1" type="ORF">N475_10600</name>
</gene>
<evidence type="ECO:0000313" key="1">
    <source>
        <dbReference type="EMBL" id="KZN41512.1"/>
    </source>
</evidence>
<comment type="caution">
    <text evidence="1">The sequence shown here is derived from an EMBL/GenBank/DDBJ whole genome shotgun (WGS) entry which is preliminary data.</text>
</comment>
<proteinExistence type="predicted"/>
<accession>A0A166Y740</accession>
<dbReference type="EMBL" id="AUYB01000086">
    <property type="protein sequence ID" value="KZN41512.1"/>
    <property type="molecule type" value="Genomic_DNA"/>
</dbReference>
<keyword evidence="2" id="KW-1185">Reference proteome</keyword>